<keyword evidence="1" id="KW-1133">Transmembrane helix</keyword>
<dbReference type="PATRIC" id="fig|1447256.3.peg.2174"/>
<accession>A0A0G9JSQ5</accession>
<keyword evidence="1" id="KW-0472">Membrane</keyword>
<proteinExistence type="predicted"/>
<gene>
    <name evidence="2" type="ORF">AA20_11110</name>
</gene>
<feature type="transmembrane region" description="Helical" evidence="1">
    <location>
        <begin position="44"/>
        <end position="63"/>
    </location>
</feature>
<comment type="caution">
    <text evidence="2">The sequence shown here is derived from an EMBL/GenBank/DDBJ whole genome shotgun (WGS) entry which is preliminary data.</text>
</comment>
<evidence type="ECO:0000256" key="1">
    <source>
        <dbReference type="SAM" id="Phobius"/>
    </source>
</evidence>
<organism evidence="2 3">
    <name type="scientific">Aliarcobacter butzleri L348</name>
    <dbReference type="NCBI Taxonomy" id="1447256"/>
    <lineage>
        <taxon>Bacteria</taxon>
        <taxon>Pseudomonadati</taxon>
        <taxon>Campylobacterota</taxon>
        <taxon>Epsilonproteobacteria</taxon>
        <taxon>Campylobacterales</taxon>
        <taxon>Arcobacteraceae</taxon>
        <taxon>Aliarcobacter</taxon>
    </lineage>
</organism>
<sequence>MIPMGFFYKYMFLFLICFLKGKLLLWVFIFYIVTAFYYNVNDGTVLVSFMAILFFLIGIKFYLEDSFHEELYRYKKYLVLKRKRANRSKIVKK</sequence>
<evidence type="ECO:0000313" key="3">
    <source>
        <dbReference type="Proteomes" id="UP000035514"/>
    </source>
</evidence>
<evidence type="ECO:0000313" key="2">
    <source>
        <dbReference type="EMBL" id="KLD97313.1"/>
    </source>
</evidence>
<dbReference type="Proteomes" id="UP000035514">
    <property type="component" value="Unassembled WGS sequence"/>
</dbReference>
<keyword evidence="1" id="KW-0812">Transmembrane</keyword>
<dbReference type="EMBL" id="JAIQ01000152">
    <property type="protein sequence ID" value="KLD97313.1"/>
    <property type="molecule type" value="Genomic_DNA"/>
</dbReference>
<dbReference type="AlphaFoldDB" id="A0A0G9JSQ5"/>
<reference evidence="2 3" key="1">
    <citation type="submission" date="2014-01" db="EMBL/GenBank/DDBJ databases">
        <title>Development of a Comparative Genomic Fingerprinting Assay for High Resolution Genotyping of Arcobacter butzleri.</title>
        <authorList>
            <person name="Webb A.L."/>
            <person name="Inglis G.D."/>
            <person name="Kruczkiewicz P."/>
            <person name="Selinger L.B."/>
            <person name="Taboada E.N."/>
        </authorList>
    </citation>
    <scope>NUCLEOTIDE SEQUENCE [LARGE SCALE GENOMIC DNA]</scope>
    <source>
        <strain evidence="2 3">L348</strain>
    </source>
</reference>
<name>A0A0G9JSQ5_9BACT</name>
<protein>
    <submittedName>
        <fullName evidence="2">Uncharacterized protein</fullName>
    </submittedName>
</protein>
<feature type="transmembrane region" description="Helical" evidence="1">
    <location>
        <begin position="12"/>
        <end position="38"/>
    </location>
</feature>